<dbReference type="GO" id="GO:0050661">
    <property type="term" value="F:NADP binding"/>
    <property type="evidence" value="ECO:0007669"/>
    <property type="project" value="InterPro"/>
</dbReference>
<comment type="similarity">
    <text evidence="1">Belongs to the HIBADH-related family. NP60 subfamily.</text>
</comment>
<dbReference type="GO" id="GO:0000785">
    <property type="term" value="C:chromatin"/>
    <property type="evidence" value="ECO:0007669"/>
    <property type="project" value="TreeGrafter"/>
</dbReference>
<dbReference type="Pfam" id="PF14833">
    <property type="entry name" value="NAD_binding_11"/>
    <property type="match status" value="1"/>
</dbReference>
<dbReference type="AlphaFoldDB" id="A0A5E4MD49"/>
<organism evidence="4 5">
    <name type="scientific">Cinara cedri</name>
    <dbReference type="NCBI Taxonomy" id="506608"/>
    <lineage>
        <taxon>Eukaryota</taxon>
        <taxon>Metazoa</taxon>
        <taxon>Ecdysozoa</taxon>
        <taxon>Arthropoda</taxon>
        <taxon>Hexapoda</taxon>
        <taxon>Insecta</taxon>
        <taxon>Pterygota</taxon>
        <taxon>Neoptera</taxon>
        <taxon>Paraneoptera</taxon>
        <taxon>Hemiptera</taxon>
        <taxon>Sternorrhyncha</taxon>
        <taxon>Aphidomorpha</taxon>
        <taxon>Aphidoidea</taxon>
        <taxon>Aphididae</taxon>
        <taxon>Lachninae</taxon>
        <taxon>Cinara</taxon>
    </lineage>
</organism>
<dbReference type="Pfam" id="PF03446">
    <property type="entry name" value="NAD_binding_2"/>
    <property type="match status" value="1"/>
</dbReference>
<dbReference type="SUPFAM" id="SSF51735">
    <property type="entry name" value="NAD(P)-binding Rossmann-fold domains"/>
    <property type="match status" value="1"/>
</dbReference>
<keyword evidence="5" id="KW-1185">Reference proteome</keyword>
<dbReference type="EMBL" id="CABPRJ010000508">
    <property type="protein sequence ID" value="VVC30187.1"/>
    <property type="molecule type" value="Genomic_DNA"/>
</dbReference>
<dbReference type="SUPFAM" id="SSF48179">
    <property type="entry name" value="6-phosphogluconate dehydrogenase C-terminal domain-like"/>
    <property type="match status" value="1"/>
</dbReference>
<dbReference type="Proteomes" id="UP000325440">
    <property type="component" value="Unassembled WGS sequence"/>
</dbReference>
<evidence type="ECO:0000259" key="3">
    <source>
        <dbReference type="Pfam" id="PF14833"/>
    </source>
</evidence>
<dbReference type="InterPro" id="IPR013328">
    <property type="entry name" value="6PGD_dom2"/>
</dbReference>
<evidence type="ECO:0000313" key="4">
    <source>
        <dbReference type="EMBL" id="VVC30187.1"/>
    </source>
</evidence>
<evidence type="ECO:0000256" key="1">
    <source>
        <dbReference type="ARBA" id="ARBA00007598"/>
    </source>
</evidence>
<evidence type="ECO:0000259" key="2">
    <source>
        <dbReference type="Pfam" id="PF03446"/>
    </source>
</evidence>
<gene>
    <name evidence="4" type="ORF">CINCED_3A023426</name>
</gene>
<dbReference type="GO" id="GO:0031491">
    <property type="term" value="F:nucleosome binding"/>
    <property type="evidence" value="ECO:0007669"/>
    <property type="project" value="TreeGrafter"/>
</dbReference>
<protein>
    <submittedName>
        <fullName evidence="4">3-hydroxyisobutyrate dehydrogenase, NAD-binding domain,NAD(P)-binding domain,6-phosphogluconate</fullName>
    </submittedName>
</protein>
<proteinExistence type="inferred from homology"/>
<dbReference type="GO" id="GO:0003677">
    <property type="term" value="F:DNA binding"/>
    <property type="evidence" value="ECO:0007669"/>
    <property type="project" value="TreeGrafter"/>
</dbReference>
<evidence type="ECO:0000313" key="5">
    <source>
        <dbReference type="Proteomes" id="UP000325440"/>
    </source>
</evidence>
<name>A0A5E4MD49_9HEMI</name>
<reference evidence="4 5" key="1">
    <citation type="submission" date="2019-08" db="EMBL/GenBank/DDBJ databases">
        <authorList>
            <person name="Alioto T."/>
            <person name="Alioto T."/>
            <person name="Gomez Garrido J."/>
        </authorList>
    </citation>
    <scope>NUCLEOTIDE SEQUENCE [LARGE SCALE GENOMIC DNA]</scope>
</reference>
<dbReference type="PANTHER" id="PTHR43580">
    <property type="entry name" value="OXIDOREDUCTASE GLYR1-RELATED"/>
    <property type="match status" value="1"/>
</dbReference>
<dbReference type="Gene3D" id="1.10.1040.10">
    <property type="entry name" value="N-(1-d-carboxylethyl)-l-norvaline Dehydrogenase, domain 2"/>
    <property type="match status" value="1"/>
</dbReference>
<dbReference type="InterPro" id="IPR006115">
    <property type="entry name" value="6PGDH_NADP-bd"/>
</dbReference>
<dbReference type="OrthoDB" id="21615at2759"/>
<sequence length="195" mass="21391">MTGIDPKTSHDINEAVTKKQGRYMEAMIQGSITEAESGNLLILAAGNKELFDDCQSVFCAIAKRSCYLGDIGSAIKMNLILNTMKAVSVGGLAEAMALGTRSGLLKESMMDMLKITSLNCPLLLEKGTAIVDNKFQKDHTLKHLQKDLNLSINWSDMLQTPCPVSASVNEVFKDAKRLGYGDYDISSIYLRSRDF</sequence>
<dbReference type="InterPro" id="IPR029154">
    <property type="entry name" value="HIBADH-like_NADP-bd"/>
</dbReference>
<feature type="domain" description="3-hydroxyisobutyrate dehydrogenase-like NAD-binding" evidence="3">
    <location>
        <begin position="72"/>
        <end position="189"/>
    </location>
</feature>
<feature type="domain" description="6-phosphogluconate dehydrogenase NADP-binding" evidence="2">
    <location>
        <begin position="1"/>
        <end position="69"/>
    </location>
</feature>
<dbReference type="GO" id="GO:0051287">
    <property type="term" value="F:NAD binding"/>
    <property type="evidence" value="ECO:0007669"/>
    <property type="project" value="InterPro"/>
</dbReference>
<dbReference type="InterPro" id="IPR051265">
    <property type="entry name" value="HIBADH-related_NP60_sf"/>
</dbReference>
<dbReference type="GO" id="GO:0140673">
    <property type="term" value="P:transcription elongation-coupled chromatin remodeling"/>
    <property type="evidence" value="ECO:0007669"/>
    <property type="project" value="TreeGrafter"/>
</dbReference>
<dbReference type="InterPro" id="IPR036291">
    <property type="entry name" value="NAD(P)-bd_dom_sf"/>
</dbReference>
<accession>A0A5E4MD49</accession>
<dbReference type="PANTHER" id="PTHR43580:SF2">
    <property type="entry name" value="CYTOKINE-LIKE NUCLEAR FACTOR N-PAC"/>
    <property type="match status" value="1"/>
</dbReference>
<dbReference type="Gene3D" id="3.40.50.720">
    <property type="entry name" value="NAD(P)-binding Rossmann-like Domain"/>
    <property type="match status" value="1"/>
</dbReference>
<dbReference type="InterPro" id="IPR008927">
    <property type="entry name" value="6-PGluconate_DH-like_C_sf"/>
</dbReference>